<dbReference type="GO" id="GO:0000287">
    <property type="term" value="F:magnesium ion binding"/>
    <property type="evidence" value="ECO:0007669"/>
    <property type="project" value="UniProtKB-UniRule"/>
</dbReference>
<name>A0A483CL20_9EURY</name>
<comment type="function">
    <text evidence="12">Prenyltransferase that catalyzes the transfer of the geranylgeranyl moiety of geranylgeranyl diphosphate (GGPP) to the C2 hydroxyl of (S)-3-O-geranylgeranylglyceryl phosphate (GGGP). This reaction is the second ether-bond-formation step in the biosynthesis of archaeal membrane lipids.</text>
</comment>
<keyword evidence="10 12" id="KW-0594">Phospholipid biosynthesis</keyword>
<comment type="caution">
    <text evidence="13">The sequence shown here is derived from an EMBL/GenBank/DDBJ whole genome shotgun (WGS) entry which is preliminary data.</text>
</comment>
<dbReference type="AlphaFoldDB" id="A0A483CL20"/>
<protein>
    <recommendedName>
        <fullName evidence="12">Digeranylgeranylglyceryl phosphate synthase</fullName>
        <shortName evidence="12">DGGGP synthase</shortName>
        <shortName evidence="12">DGGGPS</shortName>
        <ecNumber evidence="12">2.5.1.42</ecNumber>
    </recommendedName>
    <alternativeName>
        <fullName evidence="12">(S)-2,3-di-O-geranylgeranylglyceryl phosphate synthase</fullName>
    </alternativeName>
    <alternativeName>
        <fullName evidence="12">Geranylgeranylglycerol-phosphate geranylgeranyltransferase</fullName>
    </alternativeName>
</protein>
<evidence type="ECO:0000313" key="14">
    <source>
        <dbReference type="Proteomes" id="UP000292580"/>
    </source>
</evidence>
<dbReference type="OrthoDB" id="11851at2157"/>
<keyword evidence="8 12" id="KW-0443">Lipid metabolism</keyword>
<keyword evidence="5 12" id="KW-0812">Transmembrane</keyword>
<evidence type="ECO:0000256" key="3">
    <source>
        <dbReference type="ARBA" id="ARBA00022516"/>
    </source>
</evidence>
<keyword evidence="9 12" id="KW-0472">Membrane</keyword>
<dbReference type="GO" id="GO:0047295">
    <property type="term" value="F:geranylgeranylglycerol-phosphate geranylgeranyltransferase activity"/>
    <property type="evidence" value="ECO:0007669"/>
    <property type="project" value="UniProtKB-UniRule"/>
</dbReference>
<dbReference type="EMBL" id="PGCL01000004">
    <property type="protein sequence ID" value="TAJ43648.1"/>
    <property type="molecule type" value="Genomic_DNA"/>
</dbReference>
<dbReference type="InterPro" id="IPR050475">
    <property type="entry name" value="Prenyltransferase_related"/>
</dbReference>
<evidence type="ECO:0000256" key="2">
    <source>
        <dbReference type="ARBA" id="ARBA00022475"/>
    </source>
</evidence>
<evidence type="ECO:0000256" key="6">
    <source>
        <dbReference type="ARBA" id="ARBA00022842"/>
    </source>
</evidence>
<sequence>MYGYIAITRPVNAIVAGLAGVLGYLIATGTVVPESAVLIGIIGLITAAGNTINDYYDAAIDAVNRPDRPIPSGAVSERGALLWAGALFLGGILLALPTNPLCWGIAAVNSILLVLYAARLKATPFLGNLTVAYLSASIFLFGGALVGIDGLTANLPVAGVTLLAMLAREILKDAEDIEGDRAGGARTLPMIVGVEWSIILAFAFALAAAVLSMLPVFRWWGLPYLVAIGALNLAVLVRSLRVRGCTLPACVRASGVTTTLKSGMFLSLVIFTAAALLSETFYGAGA</sequence>
<feature type="transmembrane region" description="Helical" evidence="12">
    <location>
        <begin position="101"/>
        <end position="118"/>
    </location>
</feature>
<comment type="catalytic activity">
    <reaction evidence="12">
        <text>sn-3-O-(geranylgeranyl)glycerol 1-phosphate + (2E,6E,10E)-geranylgeranyl diphosphate = 2,3-bis-O-(geranylgeranyl)-sn-glycerol 1-phosphate + diphosphate</text>
        <dbReference type="Rhea" id="RHEA:18109"/>
        <dbReference type="ChEBI" id="CHEBI:33019"/>
        <dbReference type="ChEBI" id="CHEBI:57677"/>
        <dbReference type="ChEBI" id="CHEBI:58756"/>
        <dbReference type="ChEBI" id="CHEBI:58837"/>
        <dbReference type="EC" id="2.5.1.42"/>
    </reaction>
</comment>
<dbReference type="InterPro" id="IPR000537">
    <property type="entry name" value="UbiA_prenyltransferase"/>
</dbReference>
<dbReference type="PANTHER" id="PTHR42723">
    <property type="entry name" value="CHLOROPHYLL SYNTHASE"/>
    <property type="match status" value="1"/>
</dbReference>
<evidence type="ECO:0000256" key="1">
    <source>
        <dbReference type="ARBA" id="ARBA00004651"/>
    </source>
</evidence>
<dbReference type="Pfam" id="PF01040">
    <property type="entry name" value="UbiA"/>
    <property type="match status" value="1"/>
</dbReference>
<keyword evidence="2 12" id="KW-1003">Cell membrane</keyword>
<feature type="transmembrane region" description="Helical" evidence="12">
    <location>
        <begin position="12"/>
        <end position="31"/>
    </location>
</feature>
<evidence type="ECO:0000256" key="4">
    <source>
        <dbReference type="ARBA" id="ARBA00022679"/>
    </source>
</evidence>
<feature type="transmembrane region" description="Helical" evidence="12">
    <location>
        <begin position="37"/>
        <end position="56"/>
    </location>
</feature>
<evidence type="ECO:0000256" key="12">
    <source>
        <dbReference type="HAMAP-Rule" id="MF_01286"/>
    </source>
</evidence>
<dbReference type="EC" id="2.5.1.42" evidence="12"/>
<evidence type="ECO:0000256" key="9">
    <source>
        <dbReference type="ARBA" id="ARBA00023136"/>
    </source>
</evidence>
<keyword evidence="3 12" id="KW-0444">Lipid biosynthesis</keyword>
<organism evidence="13 14">
    <name type="scientific">Methanofollis fontis</name>
    <dbReference type="NCBI Taxonomy" id="2052832"/>
    <lineage>
        <taxon>Archaea</taxon>
        <taxon>Methanobacteriati</taxon>
        <taxon>Methanobacteriota</taxon>
        <taxon>Stenosarchaea group</taxon>
        <taxon>Methanomicrobia</taxon>
        <taxon>Methanomicrobiales</taxon>
        <taxon>Methanomicrobiaceae</taxon>
        <taxon>Methanofollis</taxon>
    </lineage>
</organism>
<feature type="transmembrane region" description="Helical" evidence="12">
    <location>
        <begin position="217"/>
        <end position="237"/>
    </location>
</feature>
<dbReference type="UniPathway" id="UPA00940"/>
<evidence type="ECO:0000256" key="8">
    <source>
        <dbReference type="ARBA" id="ARBA00023098"/>
    </source>
</evidence>
<keyword evidence="4 12" id="KW-0808">Transferase</keyword>
<dbReference type="CDD" id="cd13961">
    <property type="entry name" value="PT_UbiA_DGGGPS"/>
    <property type="match status" value="1"/>
</dbReference>
<dbReference type="GO" id="GO:0046474">
    <property type="term" value="P:glycerophospholipid biosynthetic process"/>
    <property type="evidence" value="ECO:0007669"/>
    <property type="project" value="UniProtKB-UniRule"/>
</dbReference>
<keyword evidence="6 12" id="KW-0460">Magnesium</keyword>
<evidence type="ECO:0000256" key="11">
    <source>
        <dbReference type="ARBA" id="ARBA00023264"/>
    </source>
</evidence>
<comment type="similarity">
    <text evidence="12">Belongs to the UbiA prenyltransferase family. DGGGP synthase subfamily.</text>
</comment>
<keyword evidence="14" id="KW-1185">Reference proteome</keyword>
<proteinExistence type="inferred from homology"/>
<evidence type="ECO:0000256" key="10">
    <source>
        <dbReference type="ARBA" id="ARBA00023209"/>
    </source>
</evidence>
<feature type="transmembrane region" description="Helical" evidence="12">
    <location>
        <begin position="77"/>
        <end position="95"/>
    </location>
</feature>
<dbReference type="Proteomes" id="UP000292580">
    <property type="component" value="Unassembled WGS sequence"/>
</dbReference>
<dbReference type="GO" id="GO:0005886">
    <property type="term" value="C:plasma membrane"/>
    <property type="evidence" value="ECO:0007669"/>
    <property type="project" value="UniProtKB-SubCell"/>
</dbReference>
<keyword evidence="7 12" id="KW-1133">Transmembrane helix</keyword>
<dbReference type="PANTHER" id="PTHR42723:SF1">
    <property type="entry name" value="CHLOROPHYLL SYNTHASE, CHLOROPLASTIC"/>
    <property type="match status" value="1"/>
</dbReference>
<dbReference type="InterPro" id="IPR044878">
    <property type="entry name" value="UbiA_sf"/>
</dbReference>
<feature type="transmembrane region" description="Helical" evidence="12">
    <location>
        <begin position="258"/>
        <end position="277"/>
    </location>
</feature>
<reference evidence="13 14" key="1">
    <citation type="submission" date="2017-11" db="EMBL/GenBank/DDBJ databases">
        <title>Isolation and Characterization of Methanofollis Species from Methane Seep Offshore SW Taiwan.</title>
        <authorList>
            <person name="Teng N.-H."/>
            <person name="Lai M.-C."/>
            <person name="Chen S.-C."/>
        </authorList>
    </citation>
    <scope>NUCLEOTIDE SEQUENCE [LARGE SCALE GENOMIC DNA]</scope>
    <source>
        <strain evidence="13 14">FWC-SCC2</strain>
    </source>
</reference>
<feature type="transmembrane region" description="Helical" evidence="12">
    <location>
        <begin position="151"/>
        <end position="167"/>
    </location>
</feature>
<dbReference type="HAMAP" id="MF_01286">
    <property type="entry name" value="DGGGP_synth"/>
    <property type="match status" value="1"/>
</dbReference>
<dbReference type="Gene3D" id="1.20.120.1780">
    <property type="entry name" value="UbiA prenyltransferase"/>
    <property type="match status" value="1"/>
</dbReference>
<keyword evidence="11 12" id="KW-1208">Phospholipid metabolism</keyword>
<comment type="cofactor">
    <cofactor evidence="12">
        <name>Mg(2+)</name>
        <dbReference type="ChEBI" id="CHEBI:18420"/>
    </cofactor>
</comment>
<dbReference type="NCBIfam" id="NF009521">
    <property type="entry name" value="PRK12882.1"/>
    <property type="match status" value="1"/>
</dbReference>
<evidence type="ECO:0000313" key="13">
    <source>
        <dbReference type="EMBL" id="TAJ43648.1"/>
    </source>
</evidence>
<feature type="transmembrane region" description="Helical" evidence="12">
    <location>
        <begin position="125"/>
        <end position="145"/>
    </location>
</feature>
<dbReference type="RefSeq" id="WP_130647422.1">
    <property type="nucleotide sequence ID" value="NZ_PGCL01000004.1"/>
</dbReference>
<evidence type="ECO:0000256" key="7">
    <source>
        <dbReference type="ARBA" id="ARBA00022989"/>
    </source>
</evidence>
<evidence type="ECO:0000256" key="5">
    <source>
        <dbReference type="ARBA" id="ARBA00022692"/>
    </source>
</evidence>
<feature type="transmembrane region" description="Helical" evidence="12">
    <location>
        <begin position="188"/>
        <end position="211"/>
    </location>
</feature>
<comment type="subcellular location">
    <subcellularLocation>
        <location evidence="1 12">Cell membrane</location>
        <topology evidence="1 12">Multi-pass membrane protein</topology>
    </subcellularLocation>
</comment>
<gene>
    <name evidence="13" type="ORF">CUJ86_09905</name>
</gene>
<accession>A0A483CL20</accession>
<comment type="pathway">
    <text evidence="12">Membrane lipid metabolism; glycerophospholipid metabolism.</text>
</comment>
<dbReference type="Gene3D" id="1.10.357.140">
    <property type="entry name" value="UbiA prenyltransferase"/>
    <property type="match status" value="1"/>
</dbReference>
<dbReference type="InterPro" id="IPR023547">
    <property type="entry name" value="DGGGP_synth"/>
</dbReference>